<comment type="caution">
    <text evidence="2">The sequence shown here is derived from an EMBL/GenBank/DDBJ whole genome shotgun (WGS) entry which is preliminary data.</text>
</comment>
<accession>A0AAW1J7X1</accession>
<reference evidence="2" key="1">
    <citation type="submission" date="2024-03" db="EMBL/GenBank/DDBJ databases">
        <title>WGS assembly of Saponaria officinalis var. Norfolk2.</title>
        <authorList>
            <person name="Jenkins J."/>
            <person name="Shu S."/>
            <person name="Grimwood J."/>
            <person name="Barry K."/>
            <person name="Goodstein D."/>
            <person name="Schmutz J."/>
            <person name="Leebens-Mack J."/>
            <person name="Osbourn A."/>
        </authorList>
    </citation>
    <scope>NUCLEOTIDE SEQUENCE [LARGE SCALE GENOMIC DNA]</scope>
    <source>
        <strain evidence="2">JIC</strain>
    </source>
</reference>
<evidence type="ECO:0000256" key="1">
    <source>
        <dbReference type="SAM" id="MobiDB-lite"/>
    </source>
</evidence>
<protein>
    <recommendedName>
        <fullName evidence="4">Aminotransferase-like plant mobile domain-containing protein</fullName>
    </recommendedName>
</protein>
<organism evidence="2 3">
    <name type="scientific">Saponaria officinalis</name>
    <name type="common">Common soapwort</name>
    <name type="synonym">Lychnis saponaria</name>
    <dbReference type="NCBI Taxonomy" id="3572"/>
    <lineage>
        <taxon>Eukaryota</taxon>
        <taxon>Viridiplantae</taxon>
        <taxon>Streptophyta</taxon>
        <taxon>Embryophyta</taxon>
        <taxon>Tracheophyta</taxon>
        <taxon>Spermatophyta</taxon>
        <taxon>Magnoliopsida</taxon>
        <taxon>eudicotyledons</taxon>
        <taxon>Gunneridae</taxon>
        <taxon>Pentapetalae</taxon>
        <taxon>Caryophyllales</taxon>
        <taxon>Caryophyllaceae</taxon>
        <taxon>Caryophylleae</taxon>
        <taxon>Saponaria</taxon>
    </lineage>
</organism>
<evidence type="ECO:0008006" key="4">
    <source>
        <dbReference type="Google" id="ProtNLM"/>
    </source>
</evidence>
<feature type="region of interest" description="Disordered" evidence="1">
    <location>
        <begin position="305"/>
        <end position="348"/>
    </location>
</feature>
<evidence type="ECO:0000313" key="3">
    <source>
        <dbReference type="Proteomes" id="UP001443914"/>
    </source>
</evidence>
<keyword evidence="3" id="KW-1185">Reference proteome</keyword>
<dbReference type="AlphaFoldDB" id="A0AAW1J7X1"/>
<dbReference type="Proteomes" id="UP001443914">
    <property type="component" value="Unassembled WGS sequence"/>
</dbReference>
<gene>
    <name evidence="2" type="ORF">RND81_08G158600</name>
</gene>
<dbReference type="EMBL" id="JBDFQZ010000008">
    <property type="protein sequence ID" value="KAK9699187.1"/>
    <property type="molecule type" value="Genomic_DNA"/>
</dbReference>
<sequence length="348" mass="40037">MALGPEVIDYEGDCVRYGEDVFRESCFFDPKEEHSNFLSPGIVGYLKRKGYLPREAIVFVPTEPIVTSSWTSPGWFCIHEIAFKTGFKIPSPGIYRDTISALGLAPNQLMPSCWKLLYGVSHICERYNIHLESHDIINNYYARWYGKGRVIFRVRHNCPHLVLNLDSAEDHTWRSKFMFIKKSSSGDAGAFIPEFLNDRVGDRWRAYQCEESNERVQAFLEYAEEERSWSNFSYRMFSSRMRTAPLPVIVGSRVAGLESFQAHHNSVLGMFYSMRTRIQMMRTSDAERRGWDLSSEIELFKHLFPNEAIPGGPGVDRPQDFADSEEDEDPQSSLLPPGVSDMEDYDEC</sequence>
<evidence type="ECO:0000313" key="2">
    <source>
        <dbReference type="EMBL" id="KAK9699187.1"/>
    </source>
</evidence>
<name>A0AAW1J7X1_SAPOF</name>
<proteinExistence type="predicted"/>